<dbReference type="Proteomes" id="UP000249204">
    <property type="component" value="Unassembled WGS sequence"/>
</dbReference>
<name>A0A2W6N8W3_9BACL</name>
<proteinExistence type="predicted"/>
<dbReference type="EMBL" id="QKWW01000125">
    <property type="protein sequence ID" value="PZT52141.1"/>
    <property type="molecule type" value="Genomic_DNA"/>
</dbReference>
<organism evidence="1 2">
    <name type="scientific">Paenibacillus silvae</name>
    <dbReference type="NCBI Taxonomy" id="1325358"/>
    <lineage>
        <taxon>Bacteria</taxon>
        <taxon>Bacillati</taxon>
        <taxon>Bacillota</taxon>
        <taxon>Bacilli</taxon>
        <taxon>Bacillales</taxon>
        <taxon>Paenibacillaceae</taxon>
        <taxon>Paenibacillus</taxon>
    </lineage>
</organism>
<evidence type="ECO:0000313" key="2">
    <source>
        <dbReference type="Proteomes" id="UP000249204"/>
    </source>
</evidence>
<comment type="caution">
    <text evidence="1">The sequence shown here is derived from an EMBL/GenBank/DDBJ whole genome shotgun (WGS) entry which is preliminary data.</text>
</comment>
<protein>
    <submittedName>
        <fullName evidence="1">Uncharacterized protein</fullName>
    </submittedName>
</protein>
<gene>
    <name evidence="1" type="ORF">DN757_28890</name>
</gene>
<evidence type="ECO:0000313" key="1">
    <source>
        <dbReference type="EMBL" id="PZT52141.1"/>
    </source>
</evidence>
<dbReference type="AlphaFoldDB" id="A0A2W6N8W3"/>
<accession>A0A2W6N8W3</accession>
<reference evidence="1 2" key="1">
    <citation type="submission" date="2018-06" db="EMBL/GenBank/DDBJ databases">
        <title>Isolation of heavy metals resistant Paenibacillus silvae NC2 from Gold-Copper mine in ZiJin, China.</title>
        <authorList>
            <person name="Xu J."/>
            <person name="Mazhar H.S."/>
            <person name="Rensing C."/>
        </authorList>
    </citation>
    <scope>NUCLEOTIDE SEQUENCE [LARGE SCALE GENOMIC DNA]</scope>
    <source>
        <strain evidence="1 2">NC2</strain>
    </source>
</reference>
<sequence>MSGVVIQTQKVRIVRLQFYKRQSLELRGTHVDCDSLRMWKREHSSMDGNQADEVEVFGLFGGDLPVMHQAVNRIAENGWVTIHTTRR</sequence>